<dbReference type="SMART" id="SM00491">
    <property type="entry name" value="HELICc2"/>
    <property type="match status" value="1"/>
</dbReference>
<dbReference type="InterPro" id="IPR011545">
    <property type="entry name" value="DEAD/DEAH_box_helicase_dom"/>
</dbReference>
<evidence type="ECO:0000256" key="5">
    <source>
        <dbReference type="ARBA" id="ARBA00023125"/>
    </source>
</evidence>
<keyword evidence="6" id="KW-0479">Metal-binding</keyword>
<dbReference type="HAMAP" id="MF_02205">
    <property type="entry name" value="DinG_proteobact"/>
    <property type="match status" value="1"/>
</dbReference>
<dbReference type="GO" id="GO:0003677">
    <property type="term" value="F:DNA binding"/>
    <property type="evidence" value="ECO:0007669"/>
    <property type="project" value="UniProtKB-UniRule"/>
</dbReference>
<dbReference type="GO" id="GO:0009432">
    <property type="term" value="P:SOS response"/>
    <property type="evidence" value="ECO:0007669"/>
    <property type="project" value="TreeGrafter"/>
</dbReference>
<keyword evidence="9" id="KW-1185">Reference proteome</keyword>
<dbReference type="GO" id="GO:0051539">
    <property type="term" value="F:4 iron, 4 sulfur cluster binding"/>
    <property type="evidence" value="ECO:0007669"/>
    <property type="project" value="UniProtKB-UniRule"/>
</dbReference>
<name>A0A5S9N509_9GAMM</name>
<keyword evidence="3 6" id="KW-0378">Hydrolase</keyword>
<dbReference type="Gene3D" id="3.40.50.300">
    <property type="entry name" value="P-loop containing nucleotide triphosphate hydrolases"/>
    <property type="match status" value="2"/>
</dbReference>
<dbReference type="Pfam" id="PF13307">
    <property type="entry name" value="Helicase_C_2"/>
    <property type="match status" value="1"/>
</dbReference>
<dbReference type="PROSITE" id="PS51193">
    <property type="entry name" value="HELICASE_ATP_BIND_2"/>
    <property type="match status" value="1"/>
</dbReference>
<dbReference type="GO" id="GO:0016887">
    <property type="term" value="F:ATP hydrolysis activity"/>
    <property type="evidence" value="ECO:0007669"/>
    <property type="project" value="RHEA"/>
</dbReference>
<keyword evidence="4 6" id="KW-0067">ATP-binding</keyword>
<dbReference type="GO" id="GO:0006281">
    <property type="term" value="P:DNA repair"/>
    <property type="evidence" value="ECO:0007669"/>
    <property type="project" value="TreeGrafter"/>
</dbReference>
<dbReference type="InterPro" id="IPR039000">
    <property type="entry name" value="DinG_proteobact"/>
</dbReference>
<dbReference type="GO" id="GO:0046872">
    <property type="term" value="F:metal ion binding"/>
    <property type="evidence" value="ECO:0007669"/>
    <property type="project" value="UniProtKB-KW"/>
</dbReference>
<comment type="function">
    <text evidence="6">DNA-dependent ATPase and 5'-3' DNA helicase. Unwinds D-loops, R-loops, forked DNA and G-quadruplex DNA.</text>
</comment>
<feature type="domain" description="Helicase ATP-binding" evidence="7">
    <location>
        <begin position="15"/>
        <end position="344"/>
    </location>
</feature>
<dbReference type="InterPro" id="IPR027417">
    <property type="entry name" value="P-loop_NTPase"/>
</dbReference>
<keyword evidence="2 6" id="KW-0547">Nucleotide-binding</keyword>
<feature type="binding site" evidence="6">
    <location>
        <position position="207"/>
    </location>
    <ligand>
        <name>[4Fe-4S] cluster</name>
        <dbReference type="ChEBI" id="CHEBI:49883"/>
    </ligand>
</feature>
<dbReference type="NCBIfam" id="NF008729">
    <property type="entry name" value="PRK11747.1"/>
    <property type="match status" value="1"/>
</dbReference>
<keyword evidence="6" id="KW-0411">Iron-sulfur</keyword>
<evidence type="ECO:0000256" key="3">
    <source>
        <dbReference type="ARBA" id="ARBA00022801"/>
    </source>
</evidence>
<dbReference type="EC" id="5.6.2.3" evidence="6"/>
<comment type="similarity">
    <text evidence="6">Belongs to the helicase family. DinG subfamily. Type 1 sub-subfamily.</text>
</comment>
<comment type="catalytic activity">
    <reaction evidence="6">
        <text>ATP + H2O = ADP + phosphate + H(+)</text>
        <dbReference type="Rhea" id="RHEA:13065"/>
        <dbReference type="ChEBI" id="CHEBI:15377"/>
        <dbReference type="ChEBI" id="CHEBI:15378"/>
        <dbReference type="ChEBI" id="CHEBI:30616"/>
        <dbReference type="ChEBI" id="CHEBI:43474"/>
        <dbReference type="ChEBI" id="CHEBI:456216"/>
        <dbReference type="EC" id="5.6.2.3"/>
    </reaction>
</comment>
<reference evidence="8 9" key="1">
    <citation type="submission" date="2019-11" db="EMBL/GenBank/DDBJ databases">
        <authorList>
            <person name="Holert J."/>
        </authorList>
    </citation>
    <scope>NUCLEOTIDE SEQUENCE [LARGE SCALE GENOMIC DNA]</scope>
    <source>
        <strain evidence="8">SB11_3</strain>
    </source>
</reference>
<dbReference type="OrthoDB" id="9805194at2"/>
<dbReference type="PANTHER" id="PTHR11472">
    <property type="entry name" value="DNA REPAIR DEAD HELICASE RAD3/XP-D SUBFAMILY MEMBER"/>
    <property type="match status" value="1"/>
</dbReference>
<dbReference type="GO" id="GO:0033677">
    <property type="term" value="F:DNA/RNA helicase activity"/>
    <property type="evidence" value="ECO:0007669"/>
    <property type="project" value="TreeGrafter"/>
</dbReference>
<keyword evidence="6" id="KW-0408">Iron</keyword>
<dbReference type="InterPro" id="IPR045028">
    <property type="entry name" value="DinG/Rad3-like"/>
</dbReference>
<evidence type="ECO:0000313" key="8">
    <source>
        <dbReference type="EMBL" id="CAA0083985.1"/>
    </source>
</evidence>
<sequence length="711" mass="78845">MLTQAQKQSIQQAYSAFLKNRSLKPRQGQKMMIGQIARTLGAIERDGDGNRINDAGVCAIEAGTGTGKTVAYTLAVLPLAKALGKKVVISTATIALQEQILQRDLPDIQKYSDLNIRFALAKGRGRYLCLSKLDLNLNANMDQDNLFGFDQSAQSDDEERVQVFETMAKALLTGDWDGDRDNWQGEIDDDDWRALTADRNQCTGRRCQHVAQCAFIKARETLSTVDCVVANHDLVMADLALGGGAILPAPEDTIYVFDEAHHLPDIALRHFAGQTRVIGGMHWFDQCMKSIQEIGSENGGFIKLLNRLDLVPGMLLELKQLYGQLKPIVEELVAPLMAELGDSMHLPYHRFEGGMIPGHLHQLAEVLRKRFSELVDELMAAHDVLSQSLDDNDTGLALPVVETLYADVGQMLGAAEKQLALWQAYSEELEDIPESRWIQLIESGGLIDYELCTSPLLAARTLRYYLWSRCYGAVLTSATLTALGEFHRLAMHAGIPKYTETSIVPSPFDYAANARFYVPGLKSDPGNHDAHSEEIASFIPQLSEGYQGVLVLFSSRRQLQDVYDLLDATWKSKTLCQSHMSKQKLLEEHRTAIDNGHQSILFGLASLAEGVDLPGEYCSHVIIAKIPFSVPSDPVDAALAEWLEGQGRNAFMEISLPEASQRLVQACGRLIRTEKDGGQVTLLDKRIVTKRYGRQILNALPPFHRVIEPNH</sequence>
<keyword evidence="1 6" id="KW-0004">4Fe-4S</keyword>
<dbReference type="InterPro" id="IPR014013">
    <property type="entry name" value="Helic_SF1/SF2_ATP-bd_DinG/Rad3"/>
</dbReference>
<evidence type="ECO:0000256" key="6">
    <source>
        <dbReference type="HAMAP-Rule" id="MF_02205"/>
    </source>
</evidence>
<dbReference type="PANTHER" id="PTHR11472:SF59">
    <property type="entry name" value="ATP-DEPENDENT DNA HELICASE DING"/>
    <property type="match status" value="1"/>
</dbReference>
<evidence type="ECO:0000313" key="9">
    <source>
        <dbReference type="Proteomes" id="UP000441399"/>
    </source>
</evidence>
<dbReference type="InterPro" id="IPR006555">
    <property type="entry name" value="ATP-dep_Helicase_C"/>
</dbReference>
<proteinExistence type="inferred from homology"/>
<organism evidence="8 9">
    <name type="scientific">BD1-7 clade bacterium</name>
    <dbReference type="NCBI Taxonomy" id="2029982"/>
    <lineage>
        <taxon>Bacteria</taxon>
        <taxon>Pseudomonadati</taxon>
        <taxon>Pseudomonadota</taxon>
        <taxon>Gammaproteobacteria</taxon>
        <taxon>Cellvibrionales</taxon>
        <taxon>Spongiibacteraceae</taxon>
        <taxon>BD1-7 clade</taxon>
    </lineage>
</organism>
<dbReference type="GO" id="GO:0043139">
    <property type="term" value="F:5'-3' DNA helicase activity"/>
    <property type="evidence" value="ECO:0007669"/>
    <property type="project" value="UniProtKB-UniRule"/>
</dbReference>
<evidence type="ECO:0000256" key="4">
    <source>
        <dbReference type="ARBA" id="ARBA00022840"/>
    </source>
</evidence>
<dbReference type="EMBL" id="CACSIO010000001">
    <property type="protein sequence ID" value="CAA0083985.1"/>
    <property type="molecule type" value="Genomic_DNA"/>
</dbReference>
<gene>
    <name evidence="8" type="primary">dinG_1</name>
    <name evidence="6" type="synonym">dinG</name>
    <name evidence="8" type="ORF">OPDIPICF_00605</name>
</gene>
<dbReference type="Proteomes" id="UP000441399">
    <property type="component" value="Unassembled WGS sequence"/>
</dbReference>
<comment type="cofactor">
    <cofactor evidence="6">
        <name>[4Fe-4S] cluster</name>
        <dbReference type="ChEBI" id="CHEBI:49883"/>
    </cofactor>
    <text evidence="6">Binds 1 [4Fe-4S] cluster.</text>
</comment>
<evidence type="ECO:0000259" key="7">
    <source>
        <dbReference type="PROSITE" id="PS51193"/>
    </source>
</evidence>
<keyword evidence="6" id="KW-0413">Isomerase</keyword>
<dbReference type="AlphaFoldDB" id="A0A5S9N509"/>
<feature type="binding site" evidence="6">
    <location>
        <position position="202"/>
    </location>
    <ligand>
        <name>[4Fe-4S] cluster</name>
        <dbReference type="ChEBI" id="CHEBI:49883"/>
    </ligand>
</feature>
<feature type="binding site" evidence="6">
    <location>
        <position position="213"/>
    </location>
    <ligand>
        <name>[4Fe-4S] cluster</name>
        <dbReference type="ChEBI" id="CHEBI:49883"/>
    </ligand>
</feature>
<dbReference type="SUPFAM" id="SSF52540">
    <property type="entry name" value="P-loop containing nucleoside triphosphate hydrolases"/>
    <property type="match status" value="1"/>
</dbReference>
<evidence type="ECO:0000256" key="2">
    <source>
        <dbReference type="ARBA" id="ARBA00022741"/>
    </source>
</evidence>
<evidence type="ECO:0000256" key="1">
    <source>
        <dbReference type="ARBA" id="ARBA00022485"/>
    </source>
</evidence>
<dbReference type="Pfam" id="PF00270">
    <property type="entry name" value="DEAD"/>
    <property type="match status" value="1"/>
</dbReference>
<feature type="binding site" evidence="6">
    <location>
        <position position="129"/>
    </location>
    <ligand>
        <name>[4Fe-4S] cluster</name>
        <dbReference type="ChEBI" id="CHEBI:49883"/>
    </ligand>
</feature>
<protein>
    <recommendedName>
        <fullName evidence="6">ATP-dependent DNA helicase DinG</fullName>
        <ecNumber evidence="6">5.6.2.3</ecNumber>
    </recommendedName>
    <alternativeName>
        <fullName evidence="6">DNA 5'-3' helicase DinG</fullName>
    </alternativeName>
</protein>
<keyword evidence="5 6" id="KW-0238">DNA-binding</keyword>
<keyword evidence="6 8" id="KW-0347">Helicase</keyword>
<dbReference type="FunFam" id="3.40.50.300:FF:000437">
    <property type="entry name" value="ATP-dependent DNA helicase DinG"/>
    <property type="match status" value="1"/>
</dbReference>
<dbReference type="GO" id="GO:0005524">
    <property type="term" value="F:ATP binding"/>
    <property type="evidence" value="ECO:0007669"/>
    <property type="project" value="UniProtKB-UniRule"/>
</dbReference>
<accession>A0A5S9N509</accession>